<dbReference type="Pfam" id="PF13936">
    <property type="entry name" value="HTH_38"/>
    <property type="match status" value="1"/>
</dbReference>
<name>A0A380KB79_9STRE</name>
<dbReference type="PANTHER" id="PTHR10948:SF23">
    <property type="entry name" value="TRANSPOSASE INSI FOR INSERTION SEQUENCE ELEMENT IS30A-RELATED"/>
    <property type="match status" value="1"/>
</dbReference>
<dbReference type="GO" id="GO:0005829">
    <property type="term" value="C:cytosol"/>
    <property type="evidence" value="ECO:0007669"/>
    <property type="project" value="TreeGrafter"/>
</dbReference>
<protein>
    <submittedName>
        <fullName evidence="2">ISSag3, transposase</fullName>
    </submittedName>
</protein>
<organism evidence="2 3">
    <name type="scientific">Streptococcus hyointestinalis</name>
    <dbReference type="NCBI Taxonomy" id="1337"/>
    <lineage>
        <taxon>Bacteria</taxon>
        <taxon>Bacillati</taxon>
        <taxon>Bacillota</taxon>
        <taxon>Bacilli</taxon>
        <taxon>Lactobacillales</taxon>
        <taxon>Streptococcaceae</taxon>
        <taxon>Streptococcus</taxon>
    </lineage>
</organism>
<dbReference type="EMBL" id="UHFN01000007">
    <property type="protein sequence ID" value="SUN61944.1"/>
    <property type="molecule type" value="Genomic_DNA"/>
</dbReference>
<dbReference type="PANTHER" id="PTHR10948">
    <property type="entry name" value="TRANSPOSASE"/>
    <property type="match status" value="1"/>
</dbReference>
<keyword evidence="3" id="KW-1185">Reference proteome</keyword>
<evidence type="ECO:0000313" key="3">
    <source>
        <dbReference type="Proteomes" id="UP000254924"/>
    </source>
</evidence>
<dbReference type="Gene3D" id="1.10.10.60">
    <property type="entry name" value="Homeodomain-like"/>
    <property type="match status" value="1"/>
</dbReference>
<evidence type="ECO:0000313" key="2">
    <source>
        <dbReference type="EMBL" id="SUN61944.1"/>
    </source>
</evidence>
<dbReference type="InterPro" id="IPR051917">
    <property type="entry name" value="Transposase-Integrase"/>
</dbReference>
<dbReference type="GO" id="GO:0004803">
    <property type="term" value="F:transposase activity"/>
    <property type="evidence" value="ECO:0007669"/>
    <property type="project" value="TreeGrafter"/>
</dbReference>
<dbReference type="InterPro" id="IPR025246">
    <property type="entry name" value="IS30-like_HTH"/>
</dbReference>
<reference evidence="2 3" key="1">
    <citation type="submission" date="2018-06" db="EMBL/GenBank/DDBJ databases">
        <authorList>
            <consortium name="Pathogen Informatics"/>
            <person name="Doyle S."/>
        </authorList>
    </citation>
    <scope>NUCLEOTIDE SEQUENCE [LARGE SCALE GENOMIC DNA]</scope>
    <source>
        <strain evidence="2 3">NCTC12224</strain>
    </source>
</reference>
<dbReference type="AlphaFoldDB" id="A0A380KB79"/>
<dbReference type="Proteomes" id="UP000254924">
    <property type="component" value="Unassembled WGS sequence"/>
</dbReference>
<sequence length="147" mass="17008">MSTNHSTKKSLYSHLSASERGEISAYLRMGKNPSEIARLLGRHRSTISREIKRGSVSQVQDKNGKRIYSTVYFPDSGQRVYETNRRKSAYHKLSYCSQTFFKELEKALKTKPRCHSVDSFVQTYRENIHWKLSLPPRQCIGTSKTDC</sequence>
<feature type="domain" description="Transposase IS30-like HTH" evidence="1">
    <location>
        <begin position="12"/>
        <end position="54"/>
    </location>
</feature>
<proteinExistence type="predicted"/>
<accession>A0A380KB79</accession>
<evidence type="ECO:0000259" key="1">
    <source>
        <dbReference type="Pfam" id="PF13936"/>
    </source>
</evidence>
<gene>
    <name evidence="2" type="ORF">NCTC12224_01648</name>
</gene>
<dbReference type="GO" id="GO:0032196">
    <property type="term" value="P:transposition"/>
    <property type="evidence" value="ECO:0007669"/>
    <property type="project" value="TreeGrafter"/>
</dbReference>